<keyword evidence="3" id="KW-0238">DNA-binding</keyword>
<keyword evidence="10" id="KW-0418">Kinase</keyword>
<evidence type="ECO:0000256" key="5">
    <source>
        <dbReference type="PROSITE-ProRule" id="PRU00169"/>
    </source>
</evidence>
<protein>
    <submittedName>
        <fullName evidence="10">Protein kinase</fullName>
    </submittedName>
</protein>
<comment type="caution">
    <text evidence="10">The sequence shown here is derived from an EMBL/GenBank/DDBJ whole genome shotgun (WGS) entry which is preliminary data.</text>
</comment>
<dbReference type="InterPro" id="IPR039420">
    <property type="entry name" value="WalR-like"/>
</dbReference>
<dbReference type="InterPro" id="IPR000792">
    <property type="entry name" value="Tscrpt_reg_LuxR_C"/>
</dbReference>
<feature type="domain" description="Protein kinase" evidence="7">
    <location>
        <begin position="13"/>
        <end position="269"/>
    </location>
</feature>
<sequence length="548" mass="58662">MRAAPGVAFGDRYRLTKPVAVGGMGEVWEASDRVIGRTVAIKILRDEYVGAPGFLERFRAEARNAALVNHEGIATVYDYGEEGHMAYLVMELVRGEALSAVLRREGPLSADRVLDIVTQTASALQAAHAAGLVHRDIKPENLLFTPEGRVKITDFGIARLADQVPLTQAGQVMGTVHYVSPEQVSGRTASPATDIYSLGVVAYEALAGRRPFTGESQIAIALAQVNDIPPDLPAHVPEAVRGLVRSCLAKSPSDRPASAGELARMAGALRSGIAENPRDAVNRREPENPRAAVKTGPDALDASPPGSDPTEGSPATDAGETKTIRALLVDDQSMVRAGLRMLLSGEPDIQVVAEAGNGLQAVGQAARFRPDVVLMDIRMPELDGLEATRRILAADESARVLILTTFNLDEYVYEALRAGASGFVLKDDPPERLISAVRTIAAGDALLSPSVTKNVIRQFTRMQRQPPPPAVGALTSRELNVFELIARGLSNAEIGKALFISETTVKTHVTRVLQKLEVRDRAQAIVLAYQSHLFEEADGLSRPEGAGR</sequence>
<dbReference type="RefSeq" id="WP_386677145.1">
    <property type="nucleotide sequence ID" value="NZ_JBHLTG010000018.1"/>
</dbReference>
<dbReference type="Proteomes" id="UP001589896">
    <property type="component" value="Unassembled WGS sequence"/>
</dbReference>
<dbReference type="EMBL" id="JBHLTG010000018">
    <property type="protein sequence ID" value="MFC0682788.1"/>
    <property type="molecule type" value="Genomic_DNA"/>
</dbReference>
<keyword evidence="4" id="KW-0804">Transcription</keyword>
<feature type="compositionally biased region" description="Basic and acidic residues" evidence="6">
    <location>
        <begin position="276"/>
        <end position="288"/>
    </location>
</feature>
<evidence type="ECO:0000256" key="4">
    <source>
        <dbReference type="ARBA" id="ARBA00023163"/>
    </source>
</evidence>
<evidence type="ECO:0000259" key="7">
    <source>
        <dbReference type="PROSITE" id="PS50011"/>
    </source>
</evidence>
<dbReference type="InterPro" id="IPR001789">
    <property type="entry name" value="Sig_transdc_resp-reg_receiver"/>
</dbReference>
<dbReference type="PANTHER" id="PTHR43214:SF24">
    <property type="entry name" value="TRANSCRIPTIONAL REGULATORY PROTEIN NARL-RELATED"/>
    <property type="match status" value="1"/>
</dbReference>
<keyword evidence="11" id="KW-1185">Reference proteome</keyword>
<accession>A0ABV6S0N9</accession>
<dbReference type="CDD" id="cd17535">
    <property type="entry name" value="REC_NarL-like"/>
    <property type="match status" value="1"/>
</dbReference>
<dbReference type="SMART" id="SM00448">
    <property type="entry name" value="REC"/>
    <property type="match status" value="1"/>
</dbReference>
<evidence type="ECO:0000313" key="11">
    <source>
        <dbReference type="Proteomes" id="UP001589896"/>
    </source>
</evidence>
<dbReference type="PROSITE" id="PS50110">
    <property type="entry name" value="RESPONSE_REGULATORY"/>
    <property type="match status" value="1"/>
</dbReference>
<dbReference type="InterPro" id="IPR000719">
    <property type="entry name" value="Prot_kinase_dom"/>
</dbReference>
<dbReference type="PROSITE" id="PS50011">
    <property type="entry name" value="PROTEIN_KINASE_DOM"/>
    <property type="match status" value="1"/>
</dbReference>
<gene>
    <name evidence="10" type="ORF">ACFFGH_33570</name>
</gene>
<name>A0ABV6S0N9_9GAMM</name>
<dbReference type="PROSITE" id="PS00622">
    <property type="entry name" value="HTH_LUXR_1"/>
    <property type="match status" value="1"/>
</dbReference>
<dbReference type="PANTHER" id="PTHR43214">
    <property type="entry name" value="TWO-COMPONENT RESPONSE REGULATOR"/>
    <property type="match status" value="1"/>
</dbReference>
<dbReference type="Pfam" id="PF00196">
    <property type="entry name" value="GerE"/>
    <property type="match status" value="1"/>
</dbReference>
<evidence type="ECO:0000256" key="3">
    <source>
        <dbReference type="ARBA" id="ARBA00023125"/>
    </source>
</evidence>
<dbReference type="SUPFAM" id="SSF46894">
    <property type="entry name" value="C-terminal effector domain of the bipartite response regulators"/>
    <property type="match status" value="1"/>
</dbReference>
<evidence type="ECO:0000256" key="1">
    <source>
        <dbReference type="ARBA" id="ARBA00022553"/>
    </source>
</evidence>
<keyword evidence="1 5" id="KW-0597">Phosphoprotein</keyword>
<dbReference type="InterPro" id="IPR011006">
    <property type="entry name" value="CheY-like_superfamily"/>
</dbReference>
<evidence type="ECO:0000313" key="10">
    <source>
        <dbReference type="EMBL" id="MFC0682788.1"/>
    </source>
</evidence>
<dbReference type="SMART" id="SM00220">
    <property type="entry name" value="S_TKc"/>
    <property type="match status" value="1"/>
</dbReference>
<dbReference type="CDD" id="cd06170">
    <property type="entry name" value="LuxR_C_like"/>
    <property type="match status" value="1"/>
</dbReference>
<dbReference type="SUPFAM" id="SSF52172">
    <property type="entry name" value="CheY-like"/>
    <property type="match status" value="1"/>
</dbReference>
<evidence type="ECO:0000259" key="9">
    <source>
        <dbReference type="PROSITE" id="PS50110"/>
    </source>
</evidence>
<dbReference type="PROSITE" id="PS50043">
    <property type="entry name" value="HTH_LUXR_2"/>
    <property type="match status" value="1"/>
</dbReference>
<dbReference type="InterPro" id="IPR016032">
    <property type="entry name" value="Sig_transdc_resp-reg_C-effctor"/>
</dbReference>
<feature type="modified residue" description="4-aspartylphosphate" evidence="5">
    <location>
        <position position="376"/>
    </location>
</feature>
<dbReference type="Gene3D" id="1.10.510.10">
    <property type="entry name" value="Transferase(Phosphotransferase) domain 1"/>
    <property type="match status" value="1"/>
</dbReference>
<organism evidence="10 11">
    <name type="scientific">Lysobacter korlensis</name>
    <dbReference type="NCBI Taxonomy" id="553636"/>
    <lineage>
        <taxon>Bacteria</taxon>
        <taxon>Pseudomonadati</taxon>
        <taxon>Pseudomonadota</taxon>
        <taxon>Gammaproteobacteria</taxon>
        <taxon>Lysobacterales</taxon>
        <taxon>Lysobacteraceae</taxon>
        <taxon>Lysobacter</taxon>
    </lineage>
</organism>
<feature type="region of interest" description="Disordered" evidence="6">
    <location>
        <begin position="270"/>
        <end position="320"/>
    </location>
</feature>
<dbReference type="InterPro" id="IPR011009">
    <property type="entry name" value="Kinase-like_dom_sf"/>
</dbReference>
<feature type="domain" description="Response regulatory" evidence="9">
    <location>
        <begin position="325"/>
        <end position="441"/>
    </location>
</feature>
<feature type="domain" description="HTH luxR-type" evidence="8">
    <location>
        <begin position="467"/>
        <end position="532"/>
    </location>
</feature>
<proteinExistence type="predicted"/>
<dbReference type="Gene3D" id="3.40.50.2300">
    <property type="match status" value="1"/>
</dbReference>
<dbReference type="CDD" id="cd14014">
    <property type="entry name" value="STKc_PknB_like"/>
    <property type="match status" value="1"/>
</dbReference>
<dbReference type="Pfam" id="PF00069">
    <property type="entry name" value="Pkinase"/>
    <property type="match status" value="1"/>
</dbReference>
<dbReference type="SUPFAM" id="SSF56112">
    <property type="entry name" value="Protein kinase-like (PK-like)"/>
    <property type="match status" value="1"/>
</dbReference>
<evidence type="ECO:0000256" key="6">
    <source>
        <dbReference type="SAM" id="MobiDB-lite"/>
    </source>
</evidence>
<dbReference type="PROSITE" id="PS00108">
    <property type="entry name" value="PROTEIN_KINASE_ST"/>
    <property type="match status" value="1"/>
</dbReference>
<reference evidence="10 11" key="1">
    <citation type="submission" date="2024-09" db="EMBL/GenBank/DDBJ databases">
        <authorList>
            <person name="Sun Q."/>
            <person name="Mori K."/>
        </authorList>
    </citation>
    <scope>NUCLEOTIDE SEQUENCE [LARGE SCALE GENOMIC DNA]</scope>
    <source>
        <strain evidence="10 11">KCTC 23076</strain>
    </source>
</reference>
<dbReference type="Pfam" id="PF00072">
    <property type="entry name" value="Response_reg"/>
    <property type="match status" value="1"/>
</dbReference>
<dbReference type="Gene3D" id="3.30.200.20">
    <property type="entry name" value="Phosphorylase Kinase, domain 1"/>
    <property type="match status" value="1"/>
</dbReference>
<evidence type="ECO:0000256" key="2">
    <source>
        <dbReference type="ARBA" id="ARBA00023015"/>
    </source>
</evidence>
<dbReference type="SMART" id="SM00421">
    <property type="entry name" value="HTH_LUXR"/>
    <property type="match status" value="1"/>
</dbReference>
<keyword evidence="10" id="KW-0808">Transferase</keyword>
<dbReference type="PRINTS" id="PR00038">
    <property type="entry name" value="HTHLUXR"/>
</dbReference>
<dbReference type="InterPro" id="IPR058245">
    <property type="entry name" value="NreC/VraR/RcsB-like_REC"/>
</dbReference>
<dbReference type="InterPro" id="IPR008271">
    <property type="entry name" value="Ser/Thr_kinase_AS"/>
</dbReference>
<keyword evidence="2" id="KW-0805">Transcription regulation</keyword>
<evidence type="ECO:0000259" key="8">
    <source>
        <dbReference type="PROSITE" id="PS50043"/>
    </source>
</evidence>
<dbReference type="GO" id="GO:0016301">
    <property type="term" value="F:kinase activity"/>
    <property type="evidence" value="ECO:0007669"/>
    <property type="project" value="UniProtKB-KW"/>
</dbReference>